<sequence length="141" mass="15971">MRLILYLIFPIFTISKDFVFIACKIPYKDLFLSLSLENFVPNILTKSPYSCLSHLVLFPATVNPVLHQAVSTNQSTPTQTTSLSSSSPPISAHPKQTRPKSSILPSRIPAHFILTYSDPRATEKLQRIQNDWQLHSNNLMF</sequence>
<feature type="signal peptide" evidence="2">
    <location>
        <begin position="1"/>
        <end position="15"/>
    </location>
</feature>
<keyword evidence="2" id="KW-0732">Signal</keyword>
<evidence type="ECO:0000256" key="2">
    <source>
        <dbReference type="SAM" id="SignalP"/>
    </source>
</evidence>
<dbReference type="EMBL" id="CP144690">
    <property type="protein sequence ID" value="WVY90154.1"/>
    <property type="molecule type" value="Genomic_DNA"/>
</dbReference>
<reference evidence="3 4" key="1">
    <citation type="journal article" date="2023" name="Life. Sci Alliance">
        <title>Evolutionary insights into 3D genome organization and epigenetic landscape of Vigna mungo.</title>
        <authorList>
            <person name="Junaid A."/>
            <person name="Singh B."/>
            <person name="Bhatia S."/>
        </authorList>
    </citation>
    <scope>NUCLEOTIDE SEQUENCE [LARGE SCALE GENOMIC DNA]</scope>
    <source>
        <strain evidence="3">Urdbean</strain>
    </source>
</reference>
<evidence type="ECO:0000313" key="3">
    <source>
        <dbReference type="EMBL" id="WVY90154.1"/>
    </source>
</evidence>
<feature type="region of interest" description="Disordered" evidence="1">
    <location>
        <begin position="71"/>
        <end position="102"/>
    </location>
</feature>
<evidence type="ECO:0000313" key="4">
    <source>
        <dbReference type="Proteomes" id="UP001374535"/>
    </source>
</evidence>
<feature type="compositionally biased region" description="Low complexity" evidence="1">
    <location>
        <begin position="71"/>
        <end position="90"/>
    </location>
</feature>
<name>A0AAQ3MFQ2_VIGMU</name>
<protein>
    <submittedName>
        <fullName evidence="3">Uncharacterized protein</fullName>
    </submittedName>
</protein>
<keyword evidence="4" id="KW-1185">Reference proteome</keyword>
<dbReference type="AlphaFoldDB" id="A0AAQ3MFQ2"/>
<evidence type="ECO:0000256" key="1">
    <source>
        <dbReference type="SAM" id="MobiDB-lite"/>
    </source>
</evidence>
<feature type="chain" id="PRO_5042969304" evidence="2">
    <location>
        <begin position="16"/>
        <end position="141"/>
    </location>
</feature>
<proteinExistence type="predicted"/>
<gene>
    <name evidence="3" type="ORF">V8G54_035668</name>
</gene>
<organism evidence="3 4">
    <name type="scientific">Vigna mungo</name>
    <name type="common">Black gram</name>
    <name type="synonym">Phaseolus mungo</name>
    <dbReference type="NCBI Taxonomy" id="3915"/>
    <lineage>
        <taxon>Eukaryota</taxon>
        <taxon>Viridiplantae</taxon>
        <taxon>Streptophyta</taxon>
        <taxon>Embryophyta</taxon>
        <taxon>Tracheophyta</taxon>
        <taxon>Spermatophyta</taxon>
        <taxon>Magnoliopsida</taxon>
        <taxon>eudicotyledons</taxon>
        <taxon>Gunneridae</taxon>
        <taxon>Pentapetalae</taxon>
        <taxon>rosids</taxon>
        <taxon>fabids</taxon>
        <taxon>Fabales</taxon>
        <taxon>Fabaceae</taxon>
        <taxon>Papilionoideae</taxon>
        <taxon>50 kb inversion clade</taxon>
        <taxon>NPAAA clade</taxon>
        <taxon>indigoferoid/millettioid clade</taxon>
        <taxon>Phaseoleae</taxon>
        <taxon>Vigna</taxon>
    </lineage>
</organism>
<dbReference type="Proteomes" id="UP001374535">
    <property type="component" value="Chromosome 11"/>
</dbReference>
<accession>A0AAQ3MFQ2</accession>